<dbReference type="Proteomes" id="UP000325466">
    <property type="component" value="Unassembled WGS sequence"/>
</dbReference>
<dbReference type="Gene3D" id="3.40.47.10">
    <property type="match status" value="1"/>
</dbReference>
<dbReference type="AlphaFoldDB" id="A0A059MU11"/>
<keyword evidence="2" id="KW-0012">Acyltransferase</keyword>
<accession>N1M5M1</accession>
<evidence type="ECO:0000259" key="1">
    <source>
        <dbReference type="Pfam" id="PF22691"/>
    </source>
</evidence>
<reference evidence="2" key="2">
    <citation type="submission" date="2019-10" db="EMBL/GenBank/DDBJ databases">
        <title>Draft genome sequence of Rhodococcus aetherivorans JCM 14343.</title>
        <authorList>
            <person name="Inoue D."/>
            <person name="Nakazawa M."/>
            <person name="Yamamoto N."/>
            <person name="Sei K."/>
            <person name="Ike M."/>
        </authorList>
    </citation>
    <scope>NUCLEOTIDE SEQUENCE</scope>
    <source>
        <strain evidence="2">JCM 14343</strain>
    </source>
</reference>
<dbReference type="InterPro" id="IPR016039">
    <property type="entry name" value="Thiolase-like"/>
</dbReference>
<organism evidence="3 5">
    <name type="scientific">Rhodococcus aetherivorans</name>
    <dbReference type="NCBI Taxonomy" id="191292"/>
    <lineage>
        <taxon>Bacteria</taxon>
        <taxon>Bacillati</taxon>
        <taxon>Actinomycetota</taxon>
        <taxon>Actinomycetes</taxon>
        <taxon>Mycobacteriales</taxon>
        <taxon>Nocardiaceae</taxon>
        <taxon>Rhodococcus</taxon>
    </lineage>
</organism>
<dbReference type="NCBIfam" id="NF006180">
    <property type="entry name" value="PRK08313.1"/>
    <property type="match status" value="1"/>
</dbReference>
<dbReference type="KEGG" id="rav:AAT18_04160"/>
<dbReference type="CDD" id="cd00829">
    <property type="entry name" value="SCP-x_thiolase"/>
    <property type="match status" value="1"/>
</dbReference>
<dbReference type="PIRSF" id="PIRSF000429">
    <property type="entry name" value="Ac-CoA_Ac_transf"/>
    <property type="match status" value="1"/>
</dbReference>
<keyword evidence="2" id="KW-0808">Transferase</keyword>
<keyword evidence="4" id="KW-1185">Reference proteome</keyword>
<feature type="domain" description="Thiolase C-terminal" evidence="1">
    <location>
        <begin position="254"/>
        <end position="378"/>
    </location>
</feature>
<reference evidence="3" key="3">
    <citation type="submission" date="2022-09" db="EMBL/GenBank/DDBJ databases">
        <title>The genome sequence of Rhodococcus aetherivorans N1.</title>
        <authorList>
            <person name="Jiang W."/>
        </authorList>
    </citation>
    <scope>NUCLEOTIDE SEQUENCE</scope>
    <source>
        <strain evidence="3">N1</strain>
    </source>
</reference>
<dbReference type="SUPFAM" id="SSF53901">
    <property type="entry name" value="Thiolase-like"/>
    <property type="match status" value="2"/>
</dbReference>
<dbReference type="EC" id="2.3.1.16" evidence="2"/>
<gene>
    <name evidence="3" type="ORF">OCS65_25055</name>
    <name evidence="2" type="ORF">RAJCM14343_0960</name>
</gene>
<dbReference type="Proteomes" id="UP001163947">
    <property type="component" value="Chromosome"/>
</dbReference>
<dbReference type="RefSeq" id="WP_006937825.1">
    <property type="nucleotide sequence ID" value="NZ_BAAAYP010000041.1"/>
</dbReference>
<dbReference type="PANTHER" id="PTHR42870">
    <property type="entry name" value="ACETYL-COA C-ACETYLTRANSFERASE"/>
    <property type="match status" value="1"/>
</dbReference>
<dbReference type="EMBL" id="CP106982">
    <property type="protein sequence ID" value="UYF93665.1"/>
    <property type="molecule type" value="Genomic_DNA"/>
</dbReference>
<dbReference type="GeneID" id="83623757"/>
<dbReference type="Pfam" id="PF22691">
    <property type="entry name" value="Thiolase_C_1"/>
    <property type="match status" value="1"/>
</dbReference>
<evidence type="ECO:0000313" key="5">
    <source>
        <dbReference type="Proteomes" id="UP001163947"/>
    </source>
</evidence>
<sequence>MAKQLAAVLGTGQTHYVAKRHDVSMSGLVREAIDRALADSDVGWDDIDAVVIGKAPDLFEGVMMPELTMVDAIGATGKPMLRVHTAGSVGGSTANVAASLVQAGVHRRVLAVAWEKQSESNAMWALSTPVPFTMPVGAGAGGYFAPHVRSYIRRSGAPEHIGAMVAVKDRLNGAKNPYAHLKQPNITLESVQASQMLWDPIRYDETCPSSDGACAVVIGDEDSAAAVEAQGRRVAWIHATAMRTEPTTYAGRDQVNPEAGRMAAAALWQAAGITDPLTEIDCAEIYVPFSWFEPMWLENLGFTPEGSGWKLTEAGETAIGGQLPVNMSGGVLSSNPIGASGMIRFAEAAMQVMQRAGEHQVDGARKALGHAYGGGSQYFSMWVVGSDRPER</sequence>
<name>A0A059MU11_9NOCA</name>
<evidence type="ECO:0000313" key="2">
    <source>
        <dbReference type="EMBL" id="GES35711.1"/>
    </source>
</evidence>
<dbReference type="EMBL" id="BLAH01000026">
    <property type="protein sequence ID" value="GES35711.1"/>
    <property type="molecule type" value="Genomic_DNA"/>
</dbReference>
<evidence type="ECO:0000313" key="4">
    <source>
        <dbReference type="Proteomes" id="UP000325466"/>
    </source>
</evidence>
<accession>A0A0F6VGU3</accession>
<dbReference type="InterPro" id="IPR002155">
    <property type="entry name" value="Thiolase"/>
</dbReference>
<evidence type="ECO:0000313" key="3">
    <source>
        <dbReference type="EMBL" id="UYF93665.1"/>
    </source>
</evidence>
<proteinExistence type="predicted"/>
<dbReference type="GO" id="GO:0003988">
    <property type="term" value="F:acetyl-CoA C-acyltransferase activity"/>
    <property type="evidence" value="ECO:0007669"/>
    <property type="project" value="UniProtKB-EC"/>
</dbReference>
<accession>A0A059MU11</accession>
<protein>
    <submittedName>
        <fullName evidence="2">Lipid carrier protein</fullName>
        <ecNumber evidence="2">2.3.1.16</ecNumber>
    </submittedName>
    <submittedName>
        <fullName evidence="3">Thiolase domain-containing protein</fullName>
    </submittedName>
</protein>
<reference evidence="2 4" key="1">
    <citation type="journal article" date="2018" name="Biodegradation">
        <title>1,4-Dioxane degradation characteristics of Rhodococcus aetherivorans JCM 14343.</title>
        <authorList>
            <person name="Inoue D."/>
            <person name="Tsunoda T."/>
            <person name="Yamamoto N."/>
            <person name="Ike M."/>
            <person name="Sei K."/>
        </authorList>
    </citation>
    <scope>NUCLEOTIDE SEQUENCE [LARGE SCALE GENOMIC DNA]</scope>
    <source>
        <strain evidence="2 4">JCM 14343</strain>
    </source>
</reference>
<dbReference type="InterPro" id="IPR055140">
    <property type="entry name" value="Thiolase_C_2"/>
</dbReference>
<dbReference type="PANTHER" id="PTHR42870:SF1">
    <property type="entry name" value="NON-SPECIFIC LIPID-TRANSFER PROTEIN-LIKE 2"/>
    <property type="match status" value="1"/>
</dbReference>